<reference evidence="1" key="1">
    <citation type="submission" date="2023-07" db="EMBL/GenBank/DDBJ databases">
        <title>draft genome sequence of fig (Ficus carica).</title>
        <authorList>
            <person name="Takahashi T."/>
            <person name="Nishimura K."/>
        </authorList>
    </citation>
    <scope>NUCLEOTIDE SEQUENCE</scope>
</reference>
<keyword evidence="2" id="KW-1185">Reference proteome</keyword>
<sequence length="63" mass="6991">MLDSVSWRALISTWRCEGNDHSHFVSEISLHVETVPAGGWDSSAARSFLVTFHSPRVFVSATD</sequence>
<comment type="caution">
    <text evidence="1">The sequence shown here is derived from an EMBL/GenBank/DDBJ whole genome shotgun (WGS) entry which is preliminary data.</text>
</comment>
<dbReference type="EMBL" id="BTGU01000006">
    <property type="protein sequence ID" value="GMN36856.1"/>
    <property type="molecule type" value="Genomic_DNA"/>
</dbReference>
<dbReference type="AlphaFoldDB" id="A0AA88A3X4"/>
<gene>
    <name evidence="1" type="ORF">TIFTF001_006353</name>
</gene>
<organism evidence="1 2">
    <name type="scientific">Ficus carica</name>
    <name type="common">Common fig</name>
    <dbReference type="NCBI Taxonomy" id="3494"/>
    <lineage>
        <taxon>Eukaryota</taxon>
        <taxon>Viridiplantae</taxon>
        <taxon>Streptophyta</taxon>
        <taxon>Embryophyta</taxon>
        <taxon>Tracheophyta</taxon>
        <taxon>Spermatophyta</taxon>
        <taxon>Magnoliopsida</taxon>
        <taxon>eudicotyledons</taxon>
        <taxon>Gunneridae</taxon>
        <taxon>Pentapetalae</taxon>
        <taxon>rosids</taxon>
        <taxon>fabids</taxon>
        <taxon>Rosales</taxon>
        <taxon>Moraceae</taxon>
        <taxon>Ficeae</taxon>
        <taxon>Ficus</taxon>
    </lineage>
</organism>
<proteinExistence type="predicted"/>
<evidence type="ECO:0000313" key="2">
    <source>
        <dbReference type="Proteomes" id="UP001187192"/>
    </source>
</evidence>
<evidence type="ECO:0000313" key="1">
    <source>
        <dbReference type="EMBL" id="GMN36856.1"/>
    </source>
</evidence>
<protein>
    <submittedName>
        <fullName evidence="1">Uncharacterized protein</fullName>
    </submittedName>
</protein>
<name>A0AA88A3X4_FICCA</name>
<dbReference type="Proteomes" id="UP001187192">
    <property type="component" value="Unassembled WGS sequence"/>
</dbReference>
<accession>A0AA88A3X4</accession>